<dbReference type="STRING" id="316274.Haur_2782"/>
<dbReference type="EMBL" id="CP000875">
    <property type="protein sequence ID" value="ABX05420.1"/>
    <property type="molecule type" value="Genomic_DNA"/>
</dbReference>
<dbReference type="eggNOG" id="ENOG5032S2F">
    <property type="taxonomic scope" value="Bacteria"/>
</dbReference>
<name>A9B1X8_HERA2</name>
<dbReference type="BioCyc" id="HAUR316274:GHYA-2813-MONOMER"/>
<keyword evidence="2" id="KW-1185">Reference proteome</keyword>
<sequence>MIYLTQLIYVNSGQAGVVEQFEALVLPLLPQYNGRLLLRIRPNDATIIEQTIETPYEIHLLEFASQADFERYLADPERQACLHLKEQAIRSTFVIQGQTL</sequence>
<organism evidence="1 2">
    <name type="scientific">Herpetosiphon aurantiacus (strain ATCC 23779 / DSM 785 / 114-95)</name>
    <dbReference type="NCBI Taxonomy" id="316274"/>
    <lineage>
        <taxon>Bacteria</taxon>
        <taxon>Bacillati</taxon>
        <taxon>Chloroflexota</taxon>
        <taxon>Chloroflexia</taxon>
        <taxon>Herpetosiphonales</taxon>
        <taxon>Herpetosiphonaceae</taxon>
        <taxon>Herpetosiphon</taxon>
    </lineage>
</organism>
<reference evidence="1 2" key="1">
    <citation type="journal article" date="2011" name="Stand. Genomic Sci.">
        <title>Complete genome sequence of the filamentous gliding predatory bacterium Herpetosiphon aurantiacus type strain (114-95(T)).</title>
        <authorList>
            <person name="Kiss H."/>
            <person name="Nett M."/>
            <person name="Domin N."/>
            <person name="Martin K."/>
            <person name="Maresca J.A."/>
            <person name="Copeland A."/>
            <person name="Lapidus A."/>
            <person name="Lucas S."/>
            <person name="Berry K.W."/>
            <person name="Glavina Del Rio T."/>
            <person name="Dalin E."/>
            <person name="Tice H."/>
            <person name="Pitluck S."/>
            <person name="Richardson P."/>
            <person name="Bruce D."/>
            <person name="Goodwin L."/>
            <person name="Han C."/>
            <person name="Detter J.C."/>
            <person name="Schmutz J."/>
            <person name="Brettin T."/>
            <person name="Land M."/>
            <person name="Hauser L."/>
            <person name="Kyrpides N.C."/>
            <person name="Ivanova N."/>
            <person name="Goker M."/>
            <person name="Woyke T."/>
            <person name="Klenk H.P."/>
            <person name="Bryant D.A."/>
        </authorList>
    </citation>
    <scope>NUCLEOTIDE SEQUENCE [LARGE SCALE GENOMIC DNA]</scope>
    <source>
        <strain evidence="2">ATCC 23779 / DSM 785 / 114-95</strain>
    </source>
</reference>
<dbReference type="SUPFAM" id="SSF54909">
    <property type="entry name" value="Dimeric alpha+beta barrel"/>
    <property type="match status" value="1"/>
</dbReference>
<evidence type="ECO:0000313" key="1">
    <source>
        <dbReference type="EMBL" id="ABX05420.1"/>
    </source>
</evidence>
<proteinExistence type="predicted"/>
<dbReference type="Gene3D" id="3.30.70.100">
    <property type="match status" value="1"/>
</dbReference>
<gene>
    <name evidence="1" type="ordered locus">Haur_2782</name>
</gene>
<dbReference type="InterPro" id="IPR011008">
    <property type="entry name" value="Dimeric_a/b-barrel"/>
</dbReference>
<dbReference type="AlphaFoldDB" id="A9B1X8"/>
<accession>A9B1X8</accession>
<dbReference type="KEGG" id="hau:Haur_2782"/>
<dbReference type="Proteomes" id="UP000000787">
    <property type="component" value="Chromosome"/>
</dbReference>
<dbReference type="InParanoid" id="A9B1X8"/>
<evidence type="ECO:0000313" key="2">
    <source>
        <dbReference type="Proteomes" id="UP000000787"/>
    </source>
</evidence>
<dbReference type="HOGENOM" id="CLU_2301665_0_0_0"/>
<protein>
    <submittedName>
        <fullName evidence="1">Uncharacterized protein</fullName>
    </submittedName>
</protein>